<gene>
    <name evidence="2" type="ORF">MRATA1EN1_LOCUS18228</name>
</gene>
<evidence type="ECO:0000256" key="1">
    <source>
        <dbReference type="SAM" id="MobiDB-lite"/>
    </source>
</evidence>
<evidence type="ECO:0000313" key="3">
    <source>
        <dbReference type="Proteomes" id="UP001176941"/>
    </source>
</evidence>
<keyword evidence="3" id="KW-1185">Reference proteome</keyword>
<proteinExistence type="predicted"/>
<organism evidence="2 3">
    <name type="scientific">Rangifer tarandus platyrhynchus</name>
    <name type="common">Svalbard reindeer</name>
    <dbReference type="NCBI Taxonomy" id="3082113"/>
    <lineage>
        <taxon>Eukaryota</taxon>
        <taxon>Metazoa</taxon>
        <taxon>Chordata</taxon>
        <taxon>Craniata</taxon>
        <taxon>Vertebrata</taxon>
        <taxon>Euteleostomi</taxon>
        <taxon>Mammalia</taxon>
        <taxon>Eutheria</taxon>
        <taxon>Laurasiatheria</taxon>
        <taxon>Artiodactyla</taxon>
        <taxon>Ruminantia</taxon>
        <taxon>Pecora</taxon>
        <taxon>Cervidae</taxon>
        <taxon>Odocoileinae</taxon>
        <taxon>Rangifer</taxon>
    </lineage>
</organism>
<dbReference type="EMBL" id="OX459965">
    <property type="protein sequence ID" value="CAI9169266.1"/>
    <property type="molecule type" value="Genomic_DNA"/>
</dbReference>
<feature type="compositionally biased region" description="Polar residues" evidence="1">
    <location>
        <begin position="48"/>
        <end position="57"/>
    </location>
</feature>
<name>A0ABN8Z8F8_RANTA</name>
<reference evidence="2" key="1">
    <citation type="submission" date="2023-04" db="EMBL/GenBank/DDBJ databases">
        <authorList>
            <consortium name="ELIXIR-Norway"/>
        </authorList>
    </citation>
    <scope>NUCLEOTIDE SEQUENCE [LARGE SCALE GENOMIC DNA]</scope>
</reference>
<sequence length="116" mass="12798">MDREAWQAYSPWGHKELDTTERLPNANISRAHQPPRPQQEAILRHSATLLTGHTSNPDFRVLPPWADRQPSPRAGPSARDPCPRAAVTLFVRNGAPPTAAREAGPGLQAWERCPAP</sequence>
<evidence type="ECO:0000313" key="2">
    <source>
        <dbReference type="EMBL" id="CAI9169266.1"/>
    </source>
</evidence>
<feature type="region of interest" description="Disordered" evidence="1">
    <location>
        <begin position="1"/>
        <end position="82"/>
    </location>
</feature>
<feature type="region of interest" description="Disordered" evidence="1">
    <location>
        <begin position="96"/>
        <end position="116"/>
    </location>
</feature>
<protein>
    <submittedName>
        <fullName evidence="2">Uncharacterized protein</fullName>
    </submittedName>
</protein>
<dbReference type="Proteomes" id="UP001176941">
    <property type="component" value="Chromosome 29"/>
</dbReference>
<accession>A0ABN8Z8F8</accession>